<dbReference type="Gene3D" id="1.10.10.60">
    <property type="entry name" value="Homeodomain-like"/>
    <property type="match status" value="1"/>
</dbReference>
<dbReference type="InterPro" id="IPR025246">
    <property type="entry name" value="IS30-like_HTH"/>
</dbReference>
<dbReference type="Pfam" id="PF13936">
    <property type="entry name" value="HTH_38"/>
    <property type="match status" value="1"/>
</dbReference>
<dbReference type="HOGENOM" id="CLU_2537763_0_0_9"/>
<feature type="domain" description="Transposase IS30-like HTH" evidence="1">
    <location>
        <begin position="33"/>
        <end position="69"/>
    </location>
</feature>
<protein>
    <recommendedName>
        <fullName evidence="1">Transposase IS30-like HTH domain-containing protein</fullName>
    </recommendedName>
</protein>
<name>Q5L1L9_GEOKA</name>
<evidence type="ECO:0000313" key="3">
    <source>
        <dbReference type="Proteomes" id="UP000001172"/>
    </source>
</evidence>
<organism evidence="2 3">
    <name type="scientific">Geobacillus kaustophilus (strain HTA426)</name>
    <dbReference type="NCBI Taxonomy" id="235909"/>
    <lineage>
        <taxon>Bacteria</taxon>
        <taxon>Bacillati</taxon>
        <taxon>Bacillota</taxon>
        <taxon>Bacilli</taxon>
        <taxon>Bacillales</taxon>
        <taxon>Anoxybacillaceae</taxon>
        <taxon>Geobacillus</taxon>
        <taxon>Geobacillus thermoleovorans group</taxon>
    </lineage>
</organism>
<dbReference type="KEGG" id="gka:GK0876"/>
<evidence type="ECO:0000313" key="2">
    <source>
        <dbReference type="EMBL" id="BAD75161.1"/>
    </source>
</evidence>
<evidence type="ECO:0000259" key="1">
    <source>
        <dbReference type="Pfam" id="PF13936"/>
    </source>
</evidence>
<sequence>MLIDDINTLVGMQRKTEKILSILEYFRNHEIPKYKRLSLDEVKLIKQLLNQGISMAEIARKVGCSTSAIYSIKIGRTHKNITI</sequence>
<accession>Q5L1L9</accession>
<keyword evidence="3" id="KW-1185">Reference proteome</keyword>
<dbReference type="EMBL" id="BA000043">
    <property type="protein sequence ID" value="BAD75161.1"/>
    <property type="molecule type" value="Genomic_DNA"/>
</dbReference>
<gene>
    <name evidence="2" type="ordered locus">GK0876</name>
</gene>
<dbReference type="AlphaFoldDB" id="Q5L1L9"/>
<reference evidence="2 3" key="1">
    <citation type="journal article" date="2004" name="Nucleic Acids Res.">
        <title>Thermoadaptation trait revealed by the genome sequence of thermophilic Geobacillus kaustophilus.</title>
        <authorList>
            <person name="Takami H."/>
            <person name="Takaki Y."/>
            <person name="Chee G.J."/>
            <person name="Nishi S."/>
            <person name="Shimamura S."/>
            <person name="Suzuki H."/>
            <person name="Matsui S."/>
            <person name="Uchiyama I."/>
        </authorList>
    </citation>
    <scope>NUCLEOTIDE SEQUENCE [LARGE SCALE GENOMIC DNA]</scope>
    <source>
        <strain evidence="2 3">HTA426</strain>
    </source>
</reference>
<dbReference type="Proteomes" id="UP000001172">
    <property type="component" value="Chromosome"/>
</dbReference>
<proteinExistence type="predicted"/>